<evidence type="ECO:0000313" key="2">
    <source>
        <dbReference type="EMBL" id="GAA4974782.1"/>
    </source>
</evidence>
<dbReference type="PROSITE" id="PS51819">
    <property type="entry name" value="VOC"/>
    <property type="match status" value="1"/>
</dbReference>
<dbReference type="Proteomes" id="UP001501195">
    <property type="component" value="Unassembled WGS sequence"/>
</dbReference>
<evidence type="ECO:0000259" key="1">
    <source>
        <dbReference type="PROSITE" id="PS51819"/>
    </source>
</evidence>
<dbReference type="Pfam" id="PF00903">
    <property type="entry name" value="Glyoxalase"/>
    <property type="match status" value="1"/>
</dbReference>
<gene>
    <name evidence="2" type="ORF">GCM10023225_14920</name>
</gene>
<sequence length="117" mass="12905">MAIDHLLAVVPVTDLATAVAWYERLFDRPPDNRPMETLAEWRVTGTGWVQVFHDPDRAGTGQVNTAVDDLDAHVERLRARGLQPGEVQEAARGVRLSAVRDPDGNTITAIGGFRVEY</sequence>
<dbReference type="RefSeq" id="WP_345711808.1">
    <property type="nucleotide sequence ID" value="NZ_BAABIL010000195.1"/>
</dbReference>
<proteinExistence type="predicted"/>
<protein>
    <submittedName>
        <fullName evidence="2">VOC family protein</fullName>
    </submittedName>
</protein>
<comment type="caution">
    <text evidence="2">The sequence shown here is derived from an EMBL/GenBank/DDBJ whole genome shotgun (WGS) entry which is preliminary data.</text>
</comment>
<dbReference type="InterPro" id="IPR004360">
    <property type="entry name" value="Glyas_Fos-R_dOase_dom"/>
</dbReference>
<dbReference type="Gene3D" id="3.10.180.10">
    <property type="entry name" value="2,3-Dihydroxybiphenyl 1,2-Dioxygenase, domain 1"/>
    <property type="match status" value="1"/>
</dbReference>
<dbReference type="EMBL" id="BAABIL010000195">
    <property type="protein sequence ID" value="GAA4974782.1"/>
    <property type="molecule type" value="Genomic_DNA"/>
</dbReference>
<reference evidence="3" key="1">
    <citation type="journal article" date="2019" name="Int. J. Syst. Evol. Microbiol.">
        <title>The Global Catalogue of Microorganisms (GCM) 10K type strain sequencing project: providing services to taxonomists for standard genome sequencing and annotation.</title>
        <authorList>
            <consortium name="The Broad Institute Genomics Platform"/>
            <consortium name="The Broad Institute Genome Sequencing Center for Infectious Disease"/>
            <person name="Wu L."/>
            <person name="Ma J."/>
        </authorList>
    </citation>
    <scope>NUCLEOTIDE SEQUENCE [LARGE SCALE GENOMIC DNA]</scope>
    <source>
        <strain evidence="3">JCM 18126</strain>
    </source>
</reference>
<evidence type="ECO:0000313" key="3">
    <source>
        <dbReference type="Proteomes" id="UP001501195"/>
    </source>
</evidence>
<accession>A0ABP9HNB0</accession>
<organism evidence="2 3">
    <name type="scientific">Kineococcus glutinatus</name>
    <dbReference type="NCBI Taxonomy" id="1070872"/>
    <lineage>
        <taxon>Bacteria</taxon>
        <taxon>Bacillati</taxon>
        <taxon>Actinomycetota</taxon>
        <taxon>Actinomycetes</taxon>
        <taxon>Kineosporiales</taxon>
        <taxon>Kineosporiaceae</taxon>
        <taxon>Kineococcus</taxon>
    </lineage>
</organism>
<name>A0ABP9HNB0_9ACTN</name>
<feature type="domain" description="VOC" evidence="1">
    <location>
        <begin position="2"/>
        <end position="112"/>
    </location>
</feature>
<dbReference type="SUPFAM" id="SSF54593">
    <property type="entry name" value="Glyoxalase/Bleomycin resistance protein/Dihydroxybiphenyl dioxygenase"/>
    <property type="match status" value="1"/>
</dbReference>
<dbReference type="CDD" id="cd06587">
    <property type="entry name" value="VOC"/>
    <property type="match status" value="1"/>
</dbReference>
<keyword evidence="3" id="KW-1185">Reference proteome</keyword>
<dbReference type="InterPro" id="IPR029068">
    <property type="entry name" value="Glyas_Bleomycin-R_OHBP_Dase"/>
</dbReference>
<dbReference type="InterPro" id="IPR037523">
    <property type="entry name" value="VOC_core"/>
</dbReference>